<dbReference type="Proteomes" id="UP000294299">
    <property type="component" value="Chromosome NFRAN"/>
</dbReference>
<gene>
    <name evidence="1" type="ORF">NFRAN_1507</name>
</gene>
<name>A0A484I7V4_9ARCH</name>
<evidence type="ECO:0000313" key="2">
    <source>
        <dbReference type="Proteomes" id="UP000294299"/>
    </source>
</evidence>
<proteinExistence type="predicted"/>
<dbReference type="KEGG" id="nfn:NFRAN_1507"/>
<keyword evidence="2" id="KW-1185">Reference proteome</keyword>
<dbReference type="AlphaFoldDB" id="A0A484I7V4"/>
<dbReference type="EMBL" id="LR216287">
    <property type="protein sequence ID" value="VFJ13829.1"/>
    <property type="molecule type" value="Genomic_DNA"/>
</dbReference>
<sequence>MSGRYMYVENDLSEITCPKCNRINANLEVMRMYVFTRSNHGKEPYYDIKCCDCNEIFTSQVYVSIDDL</sequence>
<evidence type="ECO:0000313" key="1">
    <source>
        <dbReference type="EMBL" id="VFJ13829.1"/>
    </source>
</evidence>
<organism evidence="1 2">
    <name type="scientific">Candidatus Nitrosocosmicus franklandianus</name>
    <dbReference type="NCBI Taxonomy" id="1798806"/>
    <lineage>
        <taxon>Archaea</taxon>
        <taxon>Nitrososphaerota</taxon>
        <taxon>Nitrososphaeria</taxon>
        <taxon>Nitrososphaerales</taxon>
        <taxon>Nitrososphaeraceae</taxon>
        <taxon>Candidatus Nitrosocosmicus</taxon>
    </lineage>
</organism>
<reference evidence="1 2" key="1">
    <citation type="submission" date="2019-02" db="EMBL/GenBank/DDBJ databases">
        <authorList>
            <person name="Lehtovirta-Morley E L."/>
        </authorList>
    </citation>
    <scope>NUCLEOTIDE SEQUENCE [LARGE SCALE GENOMIC DNA]</scope>
    <source>
        <strain evidence="1">NFRAN1</strain>
    </source>
</reference>
<accession>A0A484I7V4</accession>
<protein>
    <submittedName>
        <fullName evidence="1">Uncharacterized protein</fullName>
    </submittedName>
</protein>